<keyword evidence="1" id="KW-1133">Transmembrane helix</keyword>
<evidence type="ECO:0000313" key="3">
    <source>
        <dbReference type="EMBL" id="KHF97691.1"/>
    </source>
</evidence>
<feature type="signal peptide" evidence="2">
    <location>
        <begin position="1"/>
        <end position="18"/>
    </location>
</feature>
<protein>
    <recommendedName>
        <fullName evidence="6">Secreted protein</fullName>
    </recommendedName>
</protein>
<proteinExistence type="predicted"/>
<evidence type="ECO:0000313" key="5">
    <source>
        <dbReference type="Proteomes" id="UP000032142"/>
    </source>
</evidence>
<evidence type="ECO:0000313" key="4">
    <source>
        <dbReference type="EMBL" id="KHG05645.1"/>
    </source>
</evidence>
<dbReference type="AlphaFoldDB" id="A0A0B0MXY2"/>
<reference evidence="4" key="1">
    <citation type="submission" date="2014-09" db="EMBL/GenBank/DDBJ databases">
        <title>G. arboreum L. cv. AKA8401 A2 genome assembly version 1.0.</title>
        <authorList>
            <person name="Mudge J."/>
            <person name="Ramaraj T."/>
            <person name="Lindquist I.E."/>
            <person name="Bharti A.K."/>
            <person name="Sundararajan A."/>
            <person name="Cameron C.T."/>
            <person name="Woodward J.E."/>
            <person name="May G.D."/>
            <person name="Brubaker C."/>
            <person name="Broadhvest J."/>
            <person name="Wilkins T.A."/>
        </authorList>
    </citation>
    <scope>NUCLEOTIDE SEQUENCE</scope>
</reference>
<keyword evidence="1" id="KW-0812">Transmembrane</keyword>
<keyword evidence="5" id="KW-1185">Reference proteome</keyword>
<feature type="transmembrane region" description="Helical" evidence="1">
    <location>
        <begin position="67"/>
        <end position="83"/>
    </location>
</feature>
<evidence type="ECO:0008006" key="6">
    <source>
        <dbReference type="Google" id="ProtNLM"/>
    </source>
</evidence>
<feature type="chain" id="PRO_5015034180" description="Secreted protein" evidence="2">
    <location>
        <begin position="19"/>
        <end position="85"/>
    </location>
</feature>
<dbReference type="Proteomes" id="UP000032142">
    <property type="component" value="Unassembled WGS sequence"/>
</dbReference>
<dbReference type="EMBL" id="JRRC01014747">
    <property type="protein sequence ID" value="KHF97691.1"/>
    <property type="molecule type" value="Genomic_DNA"/>
</dbReference>
<keyword evidence="2" id="KW-0732">Signal</keyword>
<comment type="caution">
    <text evidence="4">The sequence shown here is derived from an EMBL/GenBank/DDBJ whole genome shotgun (WGS) entry which is preliminary data.</text>
</comment>
<dbReference type="EMBL" id="JRRC01434686">
    <property type="protein sequence ID" value="KHG05645.1"/>
    <property type="molecule type" value="Genomic_DNA"/>
</dbReference>
<organism evidence="4 5">
    <name type="scientific">Gossypium arboreum</name>
    <name type="common">Tree cotton</name>
    <name type="synonym">Gossypium nanking</name>
    <dbReference type="NCBI Taxonomy" id="29729"/>
    <lineage>
        <taxon>Eukaryota</taxon>
        <taxon>Viridiplantae</taxon>
        <taxon>Streptophyta</taxon>
        <taxon>Embryophyta</taxon>
        <taxon>Tracheophyta</taxon>
        <taxon>Spermatophyta</taxon>
        <taxon>Magnoliopsida</taxon>
        <taxon>eudicotyledons</taxon>
        <taxon>Gunneridae</taxon>
        <taxon>Pentapetalae</taxon>
        <taxon>rosids</taxon>
        <taxon>malvids</taxon>
        <taxon>Malvales</taxon>
        <taxon>Malvaceae</taxon>
        <taxon>Malvoideae</taxon>
        <taxon>Gossypium</taxon>
    </lineage>
</organism>
<gene>
    <name evidence="4" type="ORF">F383_30977</name>
    <name evidence="3" type="ORF">F383_37025</name>
</gene>
<sequence>MKIIFLLFFLFGYKDLKNQCILVTNAIYTCILHTQMPHIHRNTHTKIEVIENNRFLKVIFRLKSQRRSFFFGLIFCFFFVFYSKA</sequence>
<evidence type="ECO:0000256" key="2">
    <source>
        <dbReference type="SAM" id="SignalP"/>
    </source>
</evidence>
<reference evidence="5" key="2">
    <citation type="submission" date="2014-09" db="EMBL/GenBank/DDBJ databases">
        <authorList>
            <person name="Mudge J."/>
            <person name="Ramaraj T."/>
            <person name="Lindquist I.E."/>
            <person name="Bharti A.K."/>
            <person name="Sundararajan A."/>
            <person name="Cameron C.T."/>
            <person name="Woodward J.E."/>
            <person name="May G.D."/>
            <person name="Brubaker C."/>
            <person name="Broadhvest J."/>
            <person name="Wilkins T.A."/>
        </authorList>
    </citation>
    <scope>NUCLEOTIDE SEQUENCE</scope>
    <source>
        <strain evidence="5">cv. AKA8401</strain>
    </source>
</reference>
<evidence type="ECO:0000256" key="1">
    <source>
        <dbReference type="SAM" id="Phobius"/>
    </source>
</evidence>
<accession>A0A0B0MXY2</accession>
<name>A0A0B0MXY2_GOSAR</name>
<keyword evidence="1" id="KW-0472">Membrane</keyword>